<evidence type="ECO:0000313" key="4">
    <source>
        <dbReference type="Proteomes" id="UP001159428"/>
    </source>
</evidence>
<organism evidence="3 4">
    <name type="scientific">Pocillopora meandrina</name>
    <dbReference type="NCBI Taxonomy" id="46732"/>
    <lineage>
        <taxon>Eukaryota</taxon>
        <taxon>Metazoa</taxon>
        <taxon>Cnidaria</taxon>
        <taxon>Anthozoa</taxon>
        <taxon>Hexacorallia</taxon>
        <taxon>Scleractinia</taxon>
        <taxon>Astrocoeniina</taxon>
        <taxon>Pocilloporidae</taxon>
        <taxon>Pocillopora</taxon>
    </lineage>
</organism>
<sequence>MRAFAHFFFLFLFNPSPHVIDAEFWIPMIKKDTPYCMKPLLRGEDFDPRQQIQVSSEHYLFGDPLRVVNESVPWCVKDRTFKEWVQVDLGAMKLISGVLIEGWNWRESRSAQSEWKWRVTHYSVEFSPDGRLWTVIKDEHGNPRHFHSNREHKSVRKNYYKARVGYQSFDPLLHARFFRMKLHAWRGRQCLSLELYGCESGWAIKNKQLIEPKGVKNKGK</sequence>
<dbReference type="Gene3D" id="2.60.120.260">
    <property type="entry name" value="Galactose-binding domain-like"/>
    <property type="match status" value="1"/>
</dbReference>
<dbReference type="PROSITE" id="PS50022">
    <property type="entry name" value="FA58C_3"/>
    <property type="match status" value="1"/>
</dbReference>
<keyword evidence="1" id="KW-0732">Signal</keyword>
<proteinExistence type="predicted"/>
<dbReference type="AlphaFoldDB" id="A0AAU9XYG0"/>
<name>A0AAU9XYG0_9CNID</name>
<protein>
    <recommendedName>
        <fullName evidence="2">F5/8 type C domain-containing protein</fullName>
    </recommendedName>
</protein>
<evidence type="ECO:0000259" key="2">
    <source>
        <dbReference type="PROSITE" id="PS50022"/>
    </source>
</evidence>
<dbReference type="Proteomes" id="UP001159428">
    <property type="component" value="Unassembled WGS sequence"/>
</dbReference>
<evidence type="ECO:0000313" key="3">
    <source>
        <dbReference type="EMBL" id="CAH3161682.1"/>
    </source>
</evidence>
<dbReference type="InterPro" id="IPR000421">
    <property type="entry name" value="FA58C"/>
</dbReference>
<dbReference type="Pfam" id="PF00754">
    <property type="entry name" value="F5_F8_type_C"/>
    <property type="match status" value="1"/>
</dbReference>
<dbReference type="InterPro" id="IPR008979">
    <property type="entry name" value="Galactose-bd-like_sf"/>
</dbReference>
<dbReference type="SUPFAM" id="SSF49785">
    <property type="entry name" value="Galactose-binding domain-like"/>
    <property type="match status" value="1"/>
</dbReference>
<feature type="domain" description="F5/8 type C" evidence="2">
    <location>
        <begin position="36"/>
        <end position="198"/>
    </location>
</feature>
<feature type="signal peptide" evidence="1">
    <location>
        <begin position="1"/>
        <end position="22"/>
    </location>
</feature>
<accession>A0AAU9XYG0</accession>
<feature type="chain" id="PRO_5043505129" description="F5/8 type C domain-containing protein" evidence="1">
    <location>
        <begin position="23"/>
        <end position="220"/>
    </location>
</feature>
<dbReference type="PANTHER" id="PTHR24543">
    <property type="entry name" value="MULTICOPPER OXIDASE-RELATED"/>
    <property type="match status" value="1"/>
</dbReference>
<gene>
    <name evidence="3" type="ORF">PMEA_00033980</name>
</gene>
<reference evidence="3 4" key="1">
    <citation type="submission" date="2022-05" db="EMBL/GenBank/DDBJ databases">
        <authorList>
            <consortium name="Genoscope - CEA"/>
            <person name="William W."/>
        </authorList>
    </citation>
    <scope>NUCLEOTIDE SEQUENCE [LARGE SCALE GENOMIC DNA]</scope>
</reference>
<dbReference type="EMBL" id="CALNXJ010000081">
    <property type="protein sequence ID" value="CAH3161682.1"/>
    <property type="molecule type" value="Genomic_DNA"/>
</dbReference>
<evidence type="ECO:0000256" key="1">
    <source>
        <dbReference type="SAM" id="SignalP"/>
    </source>
</evidence>
<comment type="caution">
    <text evidence="3">The sequence shown here is derived from an EMBL/GenBank/DDBJ whole genome shotgun (WGS) entry which is preliminary data.</text>
</comment>
<keyword evidence="4" id="KW-1185">Reference proteome</keyword>